<feature type="signal peptide" evidence="1">
    <location>
        <begin position="1"/>
        <end position="20"/>
    </location>
</feature>
<comment type="caution">
    <text evidence="2">The sequence shown here is derived from an EMBL/GenBank/DDBJ whole genome shotgun (WGS) entry which is preliminary data.</text>
</comment>
<evidence type="ECO:0000313" key="3">
    <source>
        <dbReference type="Proteomes" id="UP000032046"/>
    </source>
</evidence>
<accession>A0A0D0IR99</accession>
<keyword evidence="3" id="KW-1185">Reference proteome</keyword>
<dbReference type="STRING" id="1602171.ST44_12595"/>
<dbReference type="InterPro" id="IPR023614">
    <property type="entry name" value="Porin_dom_sf"/>
</dbReference>
<dbReference type="Proteomes" id="UP000032046">
    <property type="component" value="Unassembled WGS sequence"/>
</dbReference>
<reference evidence="2 3" key="1">
    <citation type="submission" date="2015-01" db="EMBL/GenBank/DDBJ databases">
        <title>Comparative genomics of non-oral Prevotella species.</title>
        <authorList>
            <person name="Accetto T."/>
            <person name="Nograsek B."/>
            <person name="Avgustin G."/>
        </authorList>
    </citation>
    <scope>NUCLEOTIDE SEQUENCE [LARGE SCALE GENOMIC DNA]</scope>
    <source>
        <strain evidence="2 3">P5-119</strain>
    </source>
</reference>
<dbReference type="Pfam" id="PF07396">
    <property type="entry name" value="Porin_O_P"/>
    <property type="match status" value="1"/>
</dbReference>
<gene>
    <name evidence="2" type="ORF">ST44_12595</name>
</gene>
<dbReference type="AlphaFoldDB" id="A0A0D0IR99"/>
<dbReference type="InterPro" id="IPR010870">
    <property type="entry name" value="Porin_O/P"/>
</dbReference>
<feature type="chain" id="PRO_5002212912" evidence="1">
    <location>
        <begin position="21"/>
        <end position="346"/>
    </location>
</feature>
<proteinExistence type="predicted"/>
<organism evidence="2 3">
    <name type="scientific">Prevotella pectinovora</name>
    <dbReference type="NCBI Taxonomy" id="1602169"/>
    <lineage>
        <taxon>Bacteria</taxon>
        <taxon>Pseudomonadati</taxon>
        <taxon>Bacteroidota</taxon>
        <taxon>Bacteroidia</taxon>
        <taxon>Bacteroidales</taxon>
        <taxon>Prevotellaceae</taxon>
        <taxon>Prevotella</taxon>
    </lineage>
</organism>
<name>A0A0D0IR99_9BACT</name>
<dbReference type="Gene3D" id="2.40.160.10">
    <property type="entry name" value="Porin"/>
    <property type="match status" value="1"/>
</dbReference>
<evidence type="ECO:0000313" key="2">
    <source>
        <dbReference type="EMBL" id="KIP60186.1"/>
    </source>
</evidence>
<dbReference type="EMBL" id="JXQK01000088">
    <property type="protein sequence ID" value="KIP60186.1"/>
    <property type="molecule type" value="Genomic_DNA"/>
</dbReference>
<sequence>MKTRITALALFCLLAGAAMAQTEEEKDKPSAVNVHGTIRSKYEYQTEEAEGRFEVRNARISVDGSLSSIIQYKAEIDLCDEGKIKMLDAYTRLKPVSGLQFTLGQFRVPFTIDAHRSPHQQYFANRSFIAKQVGNVRDVGCAVGYSFNVGIPVVLEAGLFNGSGLTNQKDYWTKSVNYSAKAQFFLPHGFNLTLSTQKIKPDNVAVNMYDAGAYWHSKGWHVEAEYLYKHYADDAFRAVHAFDSFVSYDIPTGNGFIRYVTPLLRYDYMSDHSDGKRYLDGKVDEMGKLTVNDHQRSRLTGGVTLSLKKPFVSDIRLNYEKYFYRNSGVALPSERDKIVVEVMTRF</sequence>
<keyword evidence="1" id="KW-0732">Signal</keyword>
<dbReference type="RefSeq" id="WP_042520246.1">
    <property type="nucleotide sequence ID" value="NZ_JXQJ01000156.1"/>
</dbReference>
<dbReference type="SUPFAM" id="SSF56935">
    <property type="entry name" value="Porins"/>
    <property type="match status" value="1"/>
</dbReference>
<protein>
    <submittedName>
        <fullName evidence="2">Porin</fullName>
    </submittedName>
</protein>
<evidence type="ECO:0000256" key="1">
    <source>
        <dbReference type="SAM" id="SignalP"/>
    </source>
</evidence>